<evidence type="ECO:0000313" key="2">
    <source>
        <dbReference type="EMBL" id="MFC6760080.1"/>
    </source>
</evidence>
<keyword evidence="1" id="KW-0472">Membrane</keyword>
<proteinExistence type="predicted"/>
<dbReference type="EMBL" id="JBHSWG010000001">
    <property type="protein sequence ID" value="MFC6760080.1"/>
    <property type="molecule type" value="Genomic_DNA"/>
</dbReference>
<evidence type="ECO:0000256" key="1">
    <source>
        <dbReference type="SAM" id="Phobius"/>
    </source>
</evidence>
<feature type="transmembrane region" description="Helical" evidence="1">
    <location>
        <begin position="7"/>
        <end position="25"/>
    </location>
</feature>
<name>A0ABW2B309_9RHOB</name>
<comment type="caution">
    <text evidence="2">The sequence shown here is derived from an EMBL/GenBank/DDBJ whole genome shotgun (WGS) entry which is preliminary data.</text>
</comment>
<reference evidence="3" key="1">
    <citation type="journal article" date="2019" name="Int. J. Syst. Evol. Microbiol.">
        <title>The Global Catalogue of Microorganisms (GCM) 10K type strain sequencing project: providing services to taxonomists for standard genome sequencing and annotation.</title>
        <authorList>
            <consortium name="The Broad Institute Genomics Platform"/>
            <consortium name="The Broad Institute Genome Sequencing Center for Infectious Disease"/>
            <person name="Wu L."/>
            <person name="Ma J."/>
        </authorList>
    </citation>
    <scope>NUCLEOTIDE SEQUENCE [LARGE SCALE GENOMIC DNA]</scope>
    <source>
        <strain evidence="3">CCUG 66188</strain>
    </source>
</reference>
<keyword evidence="1" id="KW-1133">Transmembrane helix</keyword>
<gene>
    <name evidence="2" type="ORF">ACFQFQ_12180</name>
</gene>
<keyword evidence="1" id="KW-0812">Transmembrane</keyword>
<evidence type="ECO:0000313" key="3">
    <source>
        <dbReference type="Proteomes" id="UP001596353"/>
    </source>
</evidence>
<feature type="transmembrane region" description="Helical" evidence="1">
    <location>
        <begin position="31"/>
        <end position="50"/>
    </location>
</feature>
<accession>A0ABW2B309</accession>
<protein>
    <submittedName>
        <fullName evidence="2">Uncharacterized protein</fullName>
    </submittedName>
</protein>
<dbReference type="Proteomes" id="UP001596353">
    <property type="component" value="Unassembled WGS sequence"/>
</dbReference>
<organism evidence="2 3">
    <name type="scientific">Sulfitobacter porphyrae</name>
    <dbReference type="NCBI Taxonomy" id="1246864"/>
    <lineage>
        <taxon>Bacteria</taxon>
        <taxon>Pseudomonadati</taxon>
        <taxon>Pseudomonadota</taxon>
        <taxon>Alphaproteobacteria</taxon>
        <taxon>Rhodobacterales</taxon>
        <taxon>Roseobacteraceae</taxon>
        <taxon>Sulfitobacter</taxon>
    </lineage>
</organism>
<keyword evidence="3" id="KW-1185">Reference proteome</keyword>
<sequence length="55" mass="5436">MPVTYMTVAFVTGVVALGGWLLTGGGMAGGVAAYVLSGNLALAGLAAQVARARQR</sequence>